<keyword evidence="10" id="KW-1185">Reference proteome</keyword>
<feature type="transmembrane region" description="Helical" evidence="7">
    <location>
        <begin position="149"/>
        <end position="172"/>
    </location>
</feature>
<dbReference type="RefSeq" id="WP_181741868.1">
    <property type="nucleotide sequence ID" value="NZ_JACEOL010000052.1"/>
</dbReference>
<gene>
    <name evidence="9" type="primary">fucP</name>
    <name evidence="9" type="ORF">H2C83_13955</name>
</gene>
<evidence type="ECO:0000256" key="4">
    <source>
        <dbReference type="ARBA" id="ARBA00022692"/>
    </source>
</evidence>
<evidence type="ECO:0000313" key="9">
    <source>
        <dbReference type="EMBL" id="MBA4603393.1"/>
    </source>
</evidence>
<evidence type="ECO:0000256" key="5">
    <source>
        <dbReference type="ARBA" id="ARBA00022989"/>
    </source>
</evidence>
<feature type="transmembrane region" description="Helical" evidence="7">
    <location>
        <begin position="86"/>
        <end position="103"/>
    </location>
</feature>
<feature type="transmembrane region" description="Helical" evidence="7">
    <location>
        <begin position="58"/>
        <end position="79"/>
    </location>
</feature>
<keyword evidence="3" id="KW-1003">Cell membrane</keyword>
<sequence length="439" mass="49062">MNNKKLVQYPDGYLNRVPILQFVLVTLLFPLWGAAASLNDILITQFKTVFELSDFATGFVQSAFYGGYFLLAIPAATVIKKTSYRVAIVIGLIFYIIGCFLFFPASNSVTYGFFLFSIFAIAVGLSFLETSANTYTTMLGPKESATQRINIAQVFYPIGAMTGILLGKYFVFTEGASLESQLAGMSPAEAEQFSLEMLQRTLVTYKFILMILFVVLVMFIIFKFPNTKAVETKADKSGVGLVETLKYLIKNTPFKKGILAQFIYMGLQTTVWSFTIRLALDINPEVNERFASNFMVYSFIAFFIGRFLANFLIAKFRTTLVLTIYSIIGTMLLTYVVLVPNMTAVYGAVFVSVLFGPLWPTIYGRTLETVKDKYRETAGAILVMSIIGGAVTPPIQGLFSDIFGSMQISFVVPVLSFLYLAYYFYQENKQENLALSKNN</sequence>
<dbReference type="PANTHER" id="PTHR43702:SF11">
    <property type="entry name" value="L-FUCOSE-PROTON SYMPORTER"/>
    <property type="match status" value="1"/>
</dbReference>
<feature type="transmembrane region" description="Helical" evidence="7">
    <location>
        <begin position="257"/>
        <end position="274"/>
    </location>
</feature>
<feature type="transmembrane region" description="Helical" evidence="7">
    <location>
        <begin position="20"/>
        <end position="38"/>
    </location>
</feature>
<evidence type="ECO:0000313" key="10">
    <source>
        <dbReference type="Proteomes" id="UP000538292"/>
    </source>
</evidence>
<keyword evidence="4 7" id="KW-0812">Transmembrane</keyword>
<evidence type="ECO:0000256" key="6">
    <source>
        <dbReference type="ARBA" id="ARBA00023136"/>
    </source>
</evidence>
<dbReference type="GO" id="GO:0005886">
    <property type="term" value="C:plasma membrane"/>
    <property type="evidence" value="ECO:0007669"/>
    <property type="project" value="UniProtKB-SubCell"/>
</dbReference>
<dbReference type="SUPFAM" id="SSF103473">
    <property type="entry name" value="MFS general substrate transporter"/>
    <property type="match status" value="1"/>
</dbReference>
<evidence type="ECO:0000259" key="8">
    <source>
        <dbReference type="PROSITE" id="PS50850"/>
    </source>
</evidence>
<dbReference type="InterPro" id="IPR036259">
    <property type="entry name" value="MFS_trans_sf"/>
</dbReference>
<feature type="transmembrane region" description="Helical" evidence="7">
    <location>
        <begin position="377"/>
        <end position="396"/>
    </location>
</feature>
<keyword evidence="5 7" id="KW-1133">Transmembrane helix</keyword>
<dbReference type="InterPro" id="IPR011701">
    <property type="entry name" value="MFS"/>
</dbReference>
<dbReference type="InterPro" id="IPR020846">
    <property type="entry name" value="MFS_dom"/>
</dbReference>
<feature type="transmembrane region" description="Helical" evidence="7">
    <location>
        <begin position="203"/>
        <end position="222"/>
    </location>
</feature>
<dbReference type="Proteomes" id="UP000538292">
    <property type="component" value="Unassembled WGS sequence"/>
</dbReference>
<reference evidence="9 10" key="1">
    <citation type="submission" date="2020-07" db="EMBL/GenBank/DDBJ databases">
        <title>Thermoactinomyces phylogeny.</title>
        <authorList>
            <person name="Dunlap C."/>
        </authorList>
    </citation>
    <scope>NUCLEOTIDE SEQUENCE [LARGE SCALE GENOMIC DNA]</scope>
    <source>
        <strain evidence="9 10">AMNI-1</strain>
    </source>
</reference>
<evidence type="ECO:0000256" key="7">
    <source>
        <dbReference type="SAM" id="Phobius"/>
    </source>
</evidence>
<comment type="caution">
    <text evidence="9">The sequence shown here is derived from an EMBL/GenBank/DDBJ whole genome shotgun (WGS) entry which is preliminary data.</text>
</comment>
<feature type="transmembrane region" description="Helical" evidence="7">
    <location>
        <begin position="402"/>
        <end position="425"/>
    </location>
</feature>
<keyword evidence="2" id="KW-0813">Transport</keyword>
<evidence type="ECO:0000256" key="2">
    <source>
        <dbReference type="ARBA" id="ARBA00022448"/>
    </source>
</evidence>
<proteinExistence type="predicted"/>
<dbReference type="Gene3D" id="1.20.1250.20">
    <property type="entry name" value="MFS general substrate transporter like domains"/>
    <property type="match status" value="2"/>
</dbReference>
<keyword evidence="6 7" id="KW-0472">Membrane</keyword>
<dbReference type="NCBIfam" id="TIGR00885">
    <property type="entry name" value="fucP"/>
    <property type="match status" value="1"/>
</dbReference>
<dbReference type="CDD" id="cd17394">
    <property type="entry name" value="MFS_FucP_like"/>
    <property type="match status" value="1"/>
</dbReference>
<dbReference type="Pfam" id="PF07690">
    <property type="entry name" value="MFS_1"/>
    <property type="match status" value="1"/>
</dbReference>
<accession>A0A7W1XUA0</accession>
<feature type="transmembrane region" description="Helical" evidence="7">
    <location>
        <begin position="109"/>
        <end position="128"/>
    </location>
</feature>
<feature type="transmembrane region" description="Helical" evidence="7">
    <location>
        <begin position="294"/>
        <end position="313"/>
    </location>
</feature>
<protein>
    <submittedName>
        <fullName evidence="9">L-fucose:H+ symporter permease</fullName>
    </submittedName>
</protein>
<feature type="transmembrane region" description="Helical" evidence="7">
    <location>
        <begin position="344"/>
        <end position="365"/>
    </location>
</feature>
<name>A0A7W1XUA0_9BACL</name>
<organism evidence="9 10">
    <name type="scientific">Thermoactinomyces mirandus</name>
    <dbReference type="NCBI Taxonomy" id="2756294"/>
    <lineage>
        <taxon>Bacteria</taxon>
        <taxon>Bacillati</taxon>
        <taxon>Bacillota</taxon>
        <taxon>Bacilli</taxon>
        <taxon>Bacillales</taxon>
        <taxon>Thermoactinomycetaceae</taxon>
        <taxon>Thermoactinomyces</taxon>
    </lineage>
</organism>
<dbReference type="PROSITE" id="PS50850">
    <property type="entry name" value="MFS"/>
    <property type="match status" value="1"/>
</dbReference>
<evidence type="ECO:0000256" key="3">
    <source>
        <dbReference type="ARBA" id="ARBA00022475"/>
    </source>
</evidence>
<dbReference type="EMBL" id="JACEOL010000052">
    <property type="protein sequence ID" value="MBA4603393.1"/>
    <property type="molecule type" value="Genomic_DNA"/>
</dbReference>
<dbReference type="InterPro" id="IPR005275">
    <property type="entry name" value="Lfuc_symporter_FucP"/>
</dbReference>
<evidence type="ECO:0000256" key="1">
    <source>
        <dbReference type="ARBA" id="ARBA00004429"/>
    </source>
</evidence>
<dbReference type="InterPro" id="IPR050375">
    <property type="entry name" value="MFS_TsgA-like"/>
</dbReference>
<feature type="domain" description="Major facilitator superfamily (MFS) profile" evidence="8">
    <location>
        <begin position="21"/>
        <end position="429"/>
    </location>
</feature>
<dbReference type="AlphaFoldDB" id="A0A7W1XUA0"/>
<dbReference type="PANTHER" id="PTHR43702">
    <property type="entry name" value="L-FUCOSE-PROTON SYMPORTER"/>
    <property type="match status" value="1"/>
</dbReference>
<comment type="subcellular location">
    <subcellularLocation>
        <location evidence="1">Cell inner membrane</location>
        <topology evidence="1">Multi-pass membrane protein</topology>
    </subcellularLocation>
</comment>
<feature type="transmembrane region" description="Helical" evidence="7">
    <location>
        <begin position="320"/>
        <end position="338"/>
    </location>
</feature>
<dbReference type="GO" id="GO:0015535">
    <property type="term" value="F:fucose:proton symporter activity"/>
    <property type="evidence" value="ECO:0007669"/>
    <property type="project" value="InterPro"/>
</dbReference>